<name>A0ABX0UHD2_9BACT</name>
<comment type="caution">
    <text evidence="1">The sequence shown here is derived from an EMBL/GenBank/DDBJ whole genome shotgun (WGS) entry which is preliminary data.</text>
</comment>
<dbReference type="EMBL" id="JAASQJ010000002">
    <property type="protein sequence ID" value="NIJ52376.1"/>
    <property type="molecule type" value="Genomic_DNA"/>
</dbReference>
<feature type="non-terminal residue" evidence="1">
    <location>
        <position position="1"/>
    </location>
</feature>
<gene>
    <name evidence="1" type="ORF">FHS68_001546</name>
</gene>
<keyword evidence="2" id="KW-1185">Reference proteome</keyword>
<protein>
    <submittedName>
        <fullName evidence="1">Uncharacterized protein</fullName>
    </submittedName>
</protein>
<evidence type="ECO:0000313" key="1">
    <source>
        <dbReference type="EMBL" id="NIJ52376.1"/>
    </source>
</evidence>
<sequence>GNQFTASNLEFDTGYGWLINNFSNVSACGSLPLIGKFKTGPEPDEFDLGFTVMVDDHESNSGIPIVGPSLTYKVKVTRPDGTIDFQATDRYSNGAEWVQVDFKPGEGQIIANGDVNGQLTDQTGDYTIELEILTICPGCNEPNATPKITIKGKEFRRKVGESNWILNEEFFPNPPIQTFPGRVIGAKKTLKFHYELP</sequence>
<accession>A0ABX0UHD2</accession>
<proteinExistence type="predicted"/>
<dbReference type="Proteomes" id="UP001179181">
    <property type="component" value="Unassembled WGS sequence"/>
</dbReference>
<organism evidence="1 2">
    <name type="scientific">Dyadobacter arcticus</name>
    <dbReference type="NCBI Taxonomy" id="1078754"/>
    <lineage>
        <taxon>Bacteria</taxon>
        <taxon>Pseudomonadati</taxon>
        <taxon>Bacteroidota</taxon>
        <taxon>Cytophagia</taxon>
        <taxon>Cytophagales</taxon>
        <taxon>Spirosomataceae</taxon>
        <taxon>Dyadobacter</taxon>
    </lineage>
</organism>
<reference evidence="1 2" key="1">
    <citation type="submission" date="2020-03" db="EMBL/GenBank/DDBJ databases">
        <title>Genomic Encyclopedia of Type Strains, Phase IV (KMG-IV): sequencing the most valuable type-strain genomes for metagenomic binning, comparative biology and taxonomic classification.</title>
        <authorList>
            <person name="Goeker M."/>
        </authorList>
    </citation>
    <scope>NUCLEOTIDE SEQUENCE [LARGE SCALE GENOMIC DNA]</scope>
    <source>
        <strain evidence="1 2">DSM 102865</strain>
    </source>
</reference>
<dbReference type="RefSeq" id="WP_167268806.1">
    <property type="nucleotide sequence ID" value="NZ_JAASQJ010000002.1"/>
</dbReference>
<evidence type="ECO:0000313" key="2">
    <source>
        <dbReference type="Proteomes" id="UP001179181"/>
    </source>
</evidence>